<gene>
    <name evidence="2" type="ORF">AG1IA_09656</name>
</gene>
<feature type="compositionally biased region" description="Basic and acidic residues" evidence="1">
    <location>
        <begin position="50"/>
        <end position="61"/>
    </location>
</feature>
<keyword evidence="3" id="KW-1185">Reference proteome</keyword>
<evidence type="ECO:0000313" key="3">
    <source>
        <dbReference type="Proteomes" id="UP000011668"/>
    </source>
</evidence>
<accession>L8WEG0</accession>
<dbReference type="Proteomes" id="UP000011668">
    <property type="component" value="Unassembled WGS sequence"/>
</dbReference>
<protein>
    <submittedName>
        <fullName evidence="2">Uncharacterized protein</fullName>
    </submittedName>
</protein>
<name>L8WEG0_THACA</name>
<sequence length="138" mass="14804">MCEGFLWREVLPTCLPAQIQTPDPVPGTIDLFFTASAQTEADGPQNGTGDDGRAKEPSADGARLDVEARFELEMEEVGMGRGDGAAVVMGERGVVLGGSERLNWAFELEAEEEDVDVEGGGERARRFWGYGSYLSSTG</sequence>
<organism evidence="2 3">
    <name type="scientific">Thanatephorus cucumeris (strain AG1-IA)</name>
    <name type="common">Rice sheath blight fungus</name>
    <name type="synonym">Rhizoctonia solani</name>
    <dbReference type="NCBI Taxonomy" id="983506"/>
    <lineage>
        <taxon>Eukaryota</taxon>
        <taxon>Fungi</taxon>
        <taxon>Dikarya</taxon>
        <taxon>Basidiomycota</taxon>
        <taxon>Agaricomycotina</taxon>
        <taxon>Agaricomycetes</taxon>
        <taxon>Cantharellales</taxon>
        <taxon>Ceratobasidiaceae</taxon>
        <taxon>Rhizoctonia</taxon>
        <taxon>Rhizoctonia solani AG-1</taxon>
    </lineage>
</organism>
<proteinExistence type="predicted"/>
<dbReference type="AlphaFoldDB" id="L8WEG0"/>
<comment type="caution">
    <text evidence="2">The sequence shown here is derived from an EMBL/GenBank/DDBJ whole genome shotgun (WGS) entry which is preliminary data.</text>
</comment>
<dbReference type="EMBL" id="AFRT01003707">
    <property type="protein sequence ID" value="ELU36315.1"/>
    <property type="molecule type" value="Genomic_DNA"/>
</dbReference>
<reference evidence="2 3" key="1">
    <citation type="journal article" date="2013" name="Nat. Commun.">
        <title>The evolution and pathogenic mechanisms of the rice sheath blight pathogen.</title>
        <authorList>
            <person name="Zheng A."/>
            <person name="Lin R."/>
            <person name="Xu L."/>
            <person name="Qin P."/>
            <person name="Tang C."/>
            <person name="Ai P."/>
            <person name="Zhang D."/>
            <person name="Liu Y."/>
            <person name="Sun Z."/>
            <person name="Feng H."/>
            <person name="Wang Y."/>
            <person name="Chen Y."/>
            <person name="Liang X."/>
            <person name="Fu R."/>
            <person name="Li Q."/>
            <person name="Zhang J."/>
            <person name="Yu X."/>
            <person name="Xie Z."/>
            <person name="Ding L."/>
            <person name="Guan P."/>
            <person name="Tang J."/>
            <person name="Liang Y."/>
            <person name="Wang S."/>
            <person name="Deng Q."/>
            <person name="Li S."/>
            <person name="Zhu J."/>
            <person name="Wang L."/>
            <person name="Liu H."/>
            <person name="Li P."/>
        </authorList>
    </citation>
    <scope>NUCLEOTIDE SEQUENCE [LARGE SCALE GENOMIC DNA]</scope>
    <source>
        <strain evidence="3">AG-1 IA</strain>
    </source>
</reference>
<feature type="region of interest" description="Disordered" evidence="1">
    <location>
        <begin position="34"/>
        <end position="61"/>
    </location>
</feature>
<evidence type="ECO:0000313" key="2">
    <source>
        <dbReference type="EMBL" id="ELU36315.1"/>
    </source>
</evidence>
<evidence type="ECO:0000256" key="1">
    <source>
        <dbReference type="SAM" id="MobiDB-lite"/>
    </source>
</evidence>
<dbReference type="HOGENOM" id="CLU_1856656_0_0_1"/>